<dbReference type="Proteomes" id="UP000008021">
    <property type="component" value="Chromosome 11"/>
</dbReference>
<keyword evidence="2" id="KW-1185">Reference proteome</keyword>
<evidence type="ECO:0000313" key="2">
    <source>
        <dbReference type="Proteomes" id="UP000008021"/>
    </source>
</evidence>
<name>A0A0E0F4B5_9ORYZ</name>
<dbReference type="AlphaFoldDB" id="A0A0E0F4B5"/>
<dbReference type="EnsemblPlants" id="OMERI11G07420.1">
    <property type="protein sequence ID" value="OMERI11G07420.1"/>
    <property type="gene ID" value="OMERI11G07420"/>
</dbReference>
<accession>A0A0E0F4B5</accession>
<dbReference type="Gramene" id="OMERI11G07420.1">
    <property type="protein sequence ID" value="OMERI11G07420.1"/>
    <property type="gene ID" value="OMERI11G07420"/>
</dbReference>
<reference evidence="1" key="2">
    <citation type="submission" date="2018-05" db="EMBL/GenBank/DDBJ databases">
        <title>OmerRS3 (Oryza meridionalis Reference Sequence Version 3).</title>
        <authorList>
            <person name="Zhang J."/>
            <person name="Kudrna D."/>
            <person name="Lee S."/>
            <person name="Talag J."/>
            <person name="Welchert J."/>
            <person name="Wing R.A."/>
        </authorList>
    </citation>
    <scope>NUCLEOTIDE SEQUENCE [LARGE SCALE GENOMIC DNA]</scope>
    <source>
        <strain evidence="1">cv. OR44</strain>
    </source>
</reference>
<reference evidence="1" key="1">
    <citation type="submission" date="2015-04" db="UniProtKB">
        <authorList>
            <consortium name="EnsemblPlants"/>
        </authorList>
    </citation>
    <scope>IDENTIFICATION</scope>
</reference>
<proteinExistence type="predicted"/>
<evidence type="ECO:0000313" key="1">
    <source>
        <dbReference type="EnsemblPlants" id="OMERI11G07420.1"/>
    </source>
</evidence>
<organism evidence="1">
    <name type="scientific">Oryza meridionalis</name>
    <dbReference type="NCBI Taxonomy" id="40149"/>
    <lineage>
        <taxon>Eukaryota</taxon>
        <taxon>Viridiplantae</taxon>
        <taxon>Streptophyta</taxon>
        <taxon>Embryophyta</taxon>
        <taxon>Tracheophyta</taxon>
        <taxon>Spermatophyta</taxon>
        <taxon>Magnoliopsida</taxon>
        <taxon>Liliopsida</taxon>
        <taxon>Poales</taxon>
        <taxon>Poaceae</taxon>
        <taxon>BOP clade</taxon>
        <taxon>Oryzoideae</taxon>
        <taxon>Oryzeae</taxon>
        <taxon>Oryzinae</taxon>
        <taxon>Oryza</taxon>
    </lineage>
</organism>
<sequence>MAVPNGPAHIKQLGGSISPNATPCAFWQNDAAGRSSAAAAGGWYLSRTSLMAIPAHGRLGLQSNLTAVAVADVPSTSVYDTPLISIPDP</sequence>
<dbReference type="HOGENOM" id="CLU_2458530_0_0_1"/>
<protein>
    <submittedName>
        <fullName evidence="1">Uncharacterized protein</fullName>
    </submittedName>
</protein>